<accession>A0ABW4KJY4</accession>
<organism evidence="1 2">
    <name type="scientific">Siminovitchia sediminis</name>
    <dbReference type="NCBI Taxonomy" id="1274353"/>
    <lineage>
        <taxon>Bacteria</taxon>
        <taxon>Bacillati</taxon>
        <taxon>Bacillota</taxon>
        <taxon>Bacilli</taxon>
        <taxon>Bacillales</taxon>
        <taxon>Bacillaceae</taxon>
        <taxon>Siminovitchia</taxon>
    </lineage>
</organism>
<keyword evidence="2" id="KW-1185">Reference proteome</keyword>
<sequence length="282" mass="32428">MMETAEQLQLELKKSQEWEKDQKKSPVWDKIGRLPFKILDKLTPDFLHKKIGVILDELGNYIQSGGRYLSSMSSLQSYYPNNSIETLQDLEIMTIKEMDEAVDRLVKNRKRLATVQGASTGFGGLLTLTIDIPFLLGLQLKTLQDIAMCYGYDPNDKEERLFIVKVLQFVSSDIVGKKEILEQLSVMNAKDDDAHRNIMSELQGWREVVITYRDQFGWKKMFQMVPVAGLVFGALINRSAIEDLSEAGMMLYRKRRISERLALIKQIEQKEEHGKSTVPEEF</sequence>
<comment type="caution">
    <text evidence="1">The sequence shown here is derived from an EMBL/GenBank/DDBJ whole genome shotgun (WGS) entry which is preliminary data.</text>
</comment>
<name>A0ABW4KJY4_9BACI</name>
<dbReference type="PANTHER" id="PTHR41260">
    <property type="entry name" value="PROTEIN ECSC"/>
    <property type="match status" value="1"/>
</dbReference>
<evidence type="ECO:0000313" key="1">
    <source>
        <dbReference type="EMBL" id="MFD1707649.1"/>
    </source>
</evidence>
<dbReference type="InterPro" id="IPR024787">
    <property type="entry name" value="EcsC"/>
</dbReference>
<dbReference type="PANTHER" id="PTHR41260:SF1">
    <property type="entry name" value="PROTEIN ECSC"/>
    <property type="match status" value="1"/>
</dbReference>
<dbReference type="Proteomes" id="UP001597301">
    <property type="component" value="Unassembled WGS sequence"/>
</dbReference>
<proteinExistence type="predicted"/>
<protein>
    <submittedName>
        <fullName evidence="1">EcsC family protein</fullName>
    </submittedName>
</protein>
<dbReference type="EMBL" id="JBHUEO010000037">
    <property type="protein sequence ID" value="MFD1707649.1"/>
    <property type="molecule type" value="Genomic_DNA"/>
</dbReference>
<gene>
    <name evidence="1" type="ORF">ACFSCZ_13035</name>
</gene>
<dbReference type="RefSeq" id="WP_380774404.1">
    <property type="nucleotide sequence ID" value="NZ_JBHUEO010000037.1"/>
</dbReference>
<evidence type="ECO:0000313" key="2">
    <source>
        <dbReference type="Proteomes" id="UP001597301"/>
    </source>
</evidence>
<dbReference type="Pfam" id="PF12787">
    <property type="entry name" value="EcsC"/>
    <property type="match status" value="1"/>
</dbReference>
<reference evidence="2" key="1">
    <citation type="journal article" date="2019" name="Int. J. Syst. Evol. Microbiol.">
        <title>The Global Catalogue of Microorganisms (GCM) 10K type strain sequencing project: providing services to taxonomists for standard genome sequencing and annotation.</title>
        <authorList>
            <consortium name="The Broad Institute Genomics Platform"/>
            <consortium name="The Broad Institute Genome Sequencing Center for Infectious Disease"/>
            <person name="Wu L."/>
            <person name="Ma J."/>
        </authorList>
    </citation>
    <scope>NUCLEOTIDE SEQUENCE [LARGE SCALE GENOMIC DNA]</scope>
    <source>
        <strain evidence="2">CGMCC 1.12295</strain>
    </source>
</reference>